<dbReference type="EMBL" id="LANX01000001">
    <property type="protein sequence ID" value="KJV69575.1"/>
    <property type="molecule type" value="Genomic_DNA"/>
</dbReference>
<keyword evidence="2" id="KW-1185">Reference proteome</keyword>
<evidence type="ECO:0008006" key="3">
    <source>
        <dbReference type="Google" id="ProtNLM"/>
    </source>
</evidence>
<proteinExistence type="predicted"/>
<evidence type="ECO:0000313" key="2">
    <source>
        <dbReference type="Proteomes" id="UP000033562"/>
    </source>
</evidence>
<dbReference type="Proteomes" id="UP000033562">
    <property type="component" value="Unassembled WGS sequence"/>
</dbReference>
<dbReference type="AlphaFoldDB" id="A0A0F3NNF7"/>
<dbReference type="STRING" id="1359163.NLO413_0970"/>
<name>A0A0F3NNF7_9RICK</name>
<reference evidence="1 2" key="1">
    <citation type="submission" date="2015-02" db="EMBL/GenBank/DDBJ databases">
        <title>Genome Sequencing of Rickettsiales.</title>
        <authorList>
            <person name="Daugherty S.C."/>
            <person name="Su Q."/>
            <person name="Abolude K."/>
            <person name="Beier-Sexton M."/>
            <person name="Carlyon J.A."/>
            <person name="Carter R."/>
            <person name="Day N.P."/>
            <person name="Dumler S.J."/>
            <person name="Dyachenko V."/>
            <person name="Godinez A."/>
            <person name="Kurtti T.J."/>
            <person name="Lichay M."/>
            <person name="Mullins K.E."/>
            <person name="Ott S."/>
            <person name="Pappas-Brown V."/>
            <person name="Paris D.H."/>
            <person name="Patel P."/>
            <person name="Richards A.L."/>
            <person name="Sadzewicz L."/>
            <person name="Sears K."/>
            <person name="Seidman D."/>
            <person name="Sengamalay N."/>
            <person name="Stenos J."/>
            <person name="Tallon L.J."/>
            <person name="Vincent G."/>
            <person name="Fraser C.M."/>
            <person name="Munderloh U."/>
            <person name="Dunning-Hotopp J.C."/>
        </authorList>
    </citation>
    <scope>NUCLEOTIDE SEQUENCE [LARGE SCALE GENOMIC DNA]</scope>
    <source>
        <strain evidence="1 2">RAC413</strain>
    </source>
</reference>
<sequence length="188" mass="21677">MIKENIISTNRDSKSTTFILSSYINKFYTDPTSTTQIIAFHKNSPHIQQYLPNMLIYNIINKKNASTIYQYFTHWEKNLAYKEQLLYEISKSISSQINYLVKIKQEISKVSIPNDNNINASLSRIINIYESIPAHDVAQIFDALDSKTTLYIASHMQKSKLLPVLAHINNNTIKNITLEAYNTLIDNN</sequence>
<protein>
    <recommendedName>
        <fullName evidence="3">MgtE intracellular N domain protein</fullName>
    </recommendedName>
</protein>
<comment type="caution">
    <text evidence="1">The sequence shown here is derived from an EMBL/GenBank/DDBJ whole genome shotgun (WGS) entry which is preliminary data.</text>
</comment>
<accession>A0A0F3NNF7</accession>
<evidence type="ECO:0000313" key="1">
    <source>
        <dbReference type="EMBL" id="KJV69575.1"/>
    </source>
</evidence>
<gene>
    <name evidence="1" type="ORF">NLO413_0970</name>
</gene>
<organism evidence="1 2">
    <name type="scientific">Candidatus Neoehrlichia procyonis str. RAC413</name>
    <dbReference type="NCBI Taxonomy" id="1359163"/>
    <lineage>
        <taxon>Bacteria</taxon>
        <taxon>Pseudomonadati</taxon>
        <taxon>Pseudomonadota</taxon>
        <taxon>Alphaproteobacteria</taxon>
        <taxon>Rickettsiales</taxon>
        <taxon>Anaplasmataceae</taxon>
        <taxon>Candidatus Neoehrlichia</taxon>
    </lineage>
</organism>